<evidence type="ECO:0000256" key="1">
    <source>
        <dbReference type="SAM" id="MobiDB-lite"/>
    </source>
</evidence>
<evidence type="ECO:0000313" key="2">
    <source>
        <dbReference type="EMBL" id="SGY72585.1"/>
    </source>
</evidence>
<feature type="compositionally biased region" description="Polar residues" evidence="1">
    <location>
        <begin position="1"/>
        <end position="14"/>
    </location>
</feature>
<dbReference type="EMBL" id="FQNC01000047">
    <property type="protein sequence ID" value="SGY72585.1"/>
    <property type="molecule type" value="Genomic_DNA"/>
</dbReference>
<accession>A0A2X0MA12</accession>
<keyword evidence="3" id="KW-1185">Reference proteome</keyword>
<protein>
    <submittedName>
        <fullName evidence="2">BQ5605_C005g03185 protein</fullName>
    </submittedName>
</protein>
<dbReference type="AlphaFoldDB" id="A0A2X0MA12"/>
<dbReference type="Proteomes" id="UP000249464">
    <property type="component" value="Unassembled WGS sequence"/>
</dbReference>
<gene>
    <name evidence="2" type="primary">BQ5605_C005g03185</name>
    <name evidence="2" type="ORF">BQ5605_C005G03185</name>
</gene>
<feature type="region of interest" description="Disordered" evidence="1">
    <location>
        <begin position="1"/>
        <end position="43"/>
    </location>
</feature>
<organism evidence="2 3">
    <name type="scientific">Microbotryum silenes-dioicae</name>
    <dbReference type="NCBI Taxonomy" id="796604"/>
    <lineage>
        <taxon>Eukaryota</taxon>
        <taxon>Fungi</taxon>
        <taxon>Dikarya</taxon>
        <taxon>Basidiomycota</taxon>
        <taxon>Pucciniomycotina</taxon>
        <taxon>Microbotryomycetes</taxon>
        <taxon>Microbotryales</taxon>
        <taxon>Microbotryaceae</taxon>
        <taxon>Microbotryum</taxon>
    </lineage>
</organism>
<reference evidence="2 3" key="1">
    <citation type="submission" date="2016-11" db="EMBL/GenBank/DDBJ databases">
        <authorList>
            <person name="Jaros S."/>
            <person name="Januszkiewicz K."/>
            <person name="Wedrychowicz H."/>
        </authorList>
    </citation>
    <scope>NUCLEOTIDE SEQUENCE [LARGE SCALE GENOMIC DNA]</scope>
</reference>
<name>A0A2X0MA12_9BASI</name>
<sequence length="72" mass="7869">MLRSNVTAVQSEPSAPSVRARTNAWRAMGLPTPARRTGAGPDGARSYFLSRQSVPQCYVPIVDLFPSLNHEQ</sequence>
<proteinExistence type="predicted"/>
<evidence type="ECO:0000313" key="3">
    <source>
        <dbReference type="Proteomes" id="UP000249464"/>
    </source>
</evidence>